<dbReference type="Proteomes" id="UP000078492">
    <property type="component" value="Unassembled WGS sequence"/>
</dbReference>
<dbReference type="AlphaFoldDB" id="A0A151JRC3"/>
<sequence length="116" mass="13292">MDEGIHVGFAIYSPQLNLHYMFKFSSYATVFTAEAWAIYNALSIALHKNLTSYYLNCLWSNHFNLNHSLFRKNLINDPSCSCGTPCQDLVHTIYNCPITENHAYPLHKALLSRLHA</sequence>
<name>A0A151JRC3_9HYME</name>
<evidence type="ECO:0000313" key="2">
    <source>
        <dbReference type="Proteomes" id="UP000078492"/>
    </source>
</evidence>
<evidence type="ECO:0000313" key="1">
    <source>
        <dbReference type="EMBL" id="KYN29923.1"/>
    </source>
</evidence>
<proteinExistence type="predicted"/>
<dbReference type="STRING" id="471704.A0A151JRC3"/>
<keyword evidence="2" id="KW-1185">Reference proteome</keyword>
<organism evidence="1 2">
    <name type="scientific">Trachymyrmex cornetzi</name>
    <dbReference type="NCBI Taxonomy" id="471704"/>
    <lineage>
        <taxon>Eukaryota</taxon>
        <taxon>Metazoa</taxon>
        <taxon>Ecdysozoa</taxon>
        <taxon>Arthropoda</taxon>
        <taxon>Hexapoda</taxon>
        <taxon>Insecta</taxon>
        <taxon>Pterygota</taxon>
        <taxon>Neoptera</taxon>
        <taxon>Endopterygota</taxon>
        <taxon>Hymenoptera</taxon>
        <taxon>Apocrita</taxon>
        <taxon>Aculeata</taxon>
        <taxon>Formicoidea</taxon>
        <taxon>Formicidae</taxon>
        <taxon>Myrmicinae</taxon>
        <taxon>Trachymyrmex</taxon>
    </lineage>
</organism>
<protein>
    <recommendedName>
        <fullName evidence="3">RNase H type-1 domain-containing protein</fullName>
    </recommendedName>
</protein>
<dbReference type="EMBL" id="KQ978604">
    <property type="protein sequence ID" value="KYN29923.1"/>
    <property type="molecule type" value="Genomic_DNA"/>
</dbReference>
<accession>A0A151JRC3</accession>
<reference evidence="1 2" key="1">
    <citation type="submission" date="2015-09" db="EMBL/GenBank/DDBJ databases">
        <title>Trachymyrmex cornetzi WGS genome.</title>
        <authorList>
            <person name="Nygaard S."/>
            <person name="Hu H."/>
            <person name="Boomsma J."/>
            <person name="Zhang G."/>
        </authorList>
    </citation>
    <scope>NUCLEOTIDE SEQUENCE [LARGE SCALE GENOMIC DNA]</scope>
    <source>
        <strain evidence="1">Tcor2-1</strain>
        <tissue evidence="1">Whole body</tissue>
    </source>
</reference>
<gene>
    <name evidence="1" type="ORF">ALC57_00624</name>
</gene>
<evidence type="ECO:0008006" key="3">
    <source>
        <dbReference type="Google" id="ProtNLM"/>
    </source>
</evidence>